<keyword evidence="1" id="KW-1133">Transmembrane helix</keyword>
<keyword evidence="1" id="KW-0812">Transmembrane</keyword>
<feature type="transmembrane region" description="Helical" evidence="1">
    <location>
        <begin position="120"/>
        <end position="140"/>
    </location>
</feature>
<protein>
    <submittedName>
        <fullName evidence="2">Uncharacterized protein</fullName>
    </submittedName>
</protein>
<dbReference type="Proteomes" id="UP000041254">
    <property type="component" value="Unassembled WGS sequence"/>
</dbReference>
<accession>A0A0G4ET54</accession>
<keyword evidence="3" id="KW-1185">Reference proteome</keyword>
<keyword evidence="1" id="KW-0472">Membrane</keyword>
<feature type="transmembrane region" description="Helical" evidence="1">
    <location>
        <begin position="83"/>
        <end position="105"/>
    </location>
</feature>
<feature type="transmembrane region" description="Helical" evidence="1">
    <location>
        <begin position="308"/>
        <end position="331"/>
    </location>
</feature>
<feature type="transmembrane region" description="Helical" evidence="1">
    <location>
        <begin position="54"/>
        <end position="71"/>
    </location>
</feature>
<name>A0A0G4ET54_VITBC</name>
<dbReference type="VEuPathDB" id="CryptoDB:Vbra_20810"/>
<gene>
    <name evidence="2" type="ORF">Vbra_20810</name>
</gene>
<dbReference type="EMBL" id="CDMY01000306">
    <property type="protein sequence ID" value="CEM01606.1"/>
    <property type="molecule type" value="Genomic_DNA"/>
</dbReference>
<evidence type="ECO:0000256" key="1">
    <source>
        <dbReference type="SAM" id="Phobius"/>
    </source>
</evidence>
<proteinExistence type="predicted"/>
<feature type="transmembrane region" description="Helical" evidence="1">
    <location>
        <begin position="266"/>
        <end position="287"/>
    </location>
</feature>
<evidence type="ECO:0000313" key="2">
    <source>
        <dbReference type="EMBL" id="CEM01606.1"/>
    </source>
</evidence>
<feature type="transmembrane region" description="Helical" evidence="1">
    <location>
        <begin position="21"/>
        <end position="42"/>
    </location>
</feature>
<dbReference type="InParanoid" id="A0A0G4ET54"/>
<feature type="transmembrane region" description="Helical" evidence="1">
    <location>
        <begin position="231"/>
        <end position="254"/>
    </location>
</feature>
<organism evidence="2 3">
    <name type="scientific">Vitrella brassicaformis (strain CCMP3155)</name>
    <dbReference type="NCBI Taxonomy" id="1169540"/>
    <lineage>
        <taxon>Eukaryota</taxon>
        <taxon>Sar</taxon>
        <taxon>Alveolata</taxon>
        <taxon>Colpodellida</taxon>
        <taxon>Vitrellaceae</taxon>
        <taxon>Vitrella</taxon>
    </lineage>
</organism>
<evidence type="ECO:0000313" key="3">
    <source>
        <dbReference type="Proteomes" id="UP000041254"/>
    </source>
</evidence>
<sequence length="358" mass="40215">MTLILLVAEGSAIGAVRRLRTTWYFFLAGFVPYVALALFHHVETLRKLHKYAPLMNYPITLLVPLMVFRQVAQKSTIIRKRAYILKTWVIFVVVICLSFAVRLYFMPLARTATTDREKTGVLFTWLLVVSPFVATLTGIVRSLKDGPALQTSPAITFVAFGFALFSRVVQAKMEYISSQLLSSLIFASFDFVTDLAIPYFVLIGGAARRNLVVQFGYHPIFLRRLSDQMHAYSLVELTVLIFTNLFNITVGQILFPSVRHLLERLVGLGIMVLIEVLFEGALYICLVRSANLPLIKSITEPGVIRMHLLALGISGTAIIIRNVPVLVLMFLTAADENKYQSVSTNEFCPFHSSMFELP</sequence>
<dbReference type="PhylomeDB" id="A0A0G4ET54"/>
<feature type="transmembrane region" description="Helical" evidence="1">
    <location>
        <begin position="152"/>
        <end position="169"/>
    </location>
</feature>
<dbReference type="AlphaFoldDB" id="A0A0G4ET54"/>
<feature type="transmembrane region" description="Helical" evidence="1">
    <location>
        <begin position="181"/>
        <end position="202"/>
    </location>
</feature>
<reference evidence="2 3" key="1">
    <citation type="submission" date="2014-11" db="EMBL/GenBank/DDBJ databases">
        <authorList>
            <person name="Zhu J."/>
            <person name="Qi W."/>
            <person name="Song R."/>
        </authorList>
    </citation>
    <scope>NUCLEOTIDE SEQUENCE [LARGE SCALE GENOMIC DNA]</scope>
</reference>